<name>A0ABD6W7I8_RATRA</name>
<dbReference type="EMBL" id="PSUL01000024">
    <property type="protein sequence ID" value="PPF12734.1"/>
    <property type="molecule type" value="Genomic_DNA"/>
</dbReference>
<reference evidence="1 2" key="1">
    <citation type="submission" date="2018-02" db="EMBL/GenBank/DDBJ databases">
        <title>Bacteriophage NCPPB3778 and a type I-E CRISPR drive the evolution of the US Biological Select Agent, Rathayibacter toxicus.</title>
        <authorList>
            <person name="Davis E.W.II."/>
            <person name="Tabima J.F."/>
            <person name="Weisberg A.J."/>
            <person name="Lopes L.D."/>
            <person name="Wiseman M.S."/>
            <person name="Wiseman M.S."/>
            <person name="Pupko T."/>
            <person name="Belcher M.S."/>
            <person name="Sechler A.J."/>
            <person name="Tancos M.A."/>
            <person name="Schroeder B.K."/>
            <person name="Murray T.D."/>
            <person name="Luster D.G."/>
            <person name="Schneider W.L."/>
            <person name="Rogers E."/>
            <person name="Andreote F.D."/>
            <person name="Grunwald N.J."/>
            <person name="Putnam M.L."/>
            <person name="Chang J.H."/>
        </authorList>
    </citation>
    <scope>NUCLEOTIDE SEQUENCE [LARGE SCALE GENOMIC DNA]</scope>
    <source>
        <strain evidence="1 2">AY1I9</strain>
    </source>
</reference>
<accession>A0ABD6W7I8</accession>
<sequence length="184" mass="18200">MNIGLSANISAVGLALMAGAGALVSGGVSVATQKAGTGSVDWGGVGIDAAVGAVSGAVGAGVGAAFAKVGSGIVVRTAEGAAGGASQGAIEGAGGYMTGPGPHTVDGLVMATAENALIGGATGGITAKMPPWLSLNDMECFDKWIYRSRYTTEPTVVRLMQNSLARPTNRPMTRVFVKPYPNFA</sequence>
<evidence type="ECO:0000313" key="2">
    <source>
        <dbReference type="Proteomes" id="UP000237881"/>
    </source>
</evidence>
<dbReference type="Proteomes" id="UP000237881">
    <property type="component" value="Unassembled WGS sequence"/>
</dbReference>
<dbReference type="AlphaFoldDB" id="A0ABD6W7I8"/>
<proteinExistence type="predicted"/>
<gene>
    <name evidence="1" type="ORF">C5C04_10405</name>
</gene>
<comment type="caution">
    <text evidence="1">The sequence shown here is derived from an EMBL/GenBank/DDBJ whole genome shotgun (WGS) entry which is preliminary data.</text>
</comment>
<organism evidence="1 2">
    <name type="scientific">Rathayibacter rathayi</name>
    <name type="common">Corynebacterium rathayi</name>
    <dbReference type="NCBI Taxonomy" id="33887"/>
    <lineage>
        <taxon>Bacteria</taxon>
        <taxon>Bacillati</taxon>
        <taxon>Actinomycetota</taxon>
        <taxon>Actinomycetes</taxon>
        <taxon>Micrococcales</taxon>
        <taxon>Microbacteriaceae</taxon>
        <taxon>Rathayibacter</taxon>
    </lineage>
</organism>
<evidence type="ECO:0000313" key="1">
    <source>
        <dbReference type="EMBL" id="PPF12734.1"/>
    </source>
</evidence>
<protein>
    <submittedName>
        <fullName evidence="1">Uncharacterized protein</fullName>
    </submittedName>
</protein>